<comment type="caution">
    <text evidence="1">The sequence shown here is derived from an EMBL/GenBank/DDBJ whole genome shotgun (WGS) entry which is preliminary data.</text>
</comment>
<gene>
    <name evidence="1" type="primary">fxsT</name>
    <name evidence="1" type="ORF">ACFQV2_00365</name>
    <name evidence="2" type="ORF">ACFQV2_00830</name>
    <name evidence="3" type="ORF">ACFQV2_40250</name>
</gene>
<organism evidence="1 4">
    <name type="scientific">Actinokineospora soli</name>
    <dbReference type="NCBI Taxonomy" id="1048753"/>
    <lineage>
        <taxon>Bacteria</taxon>
        <taxon>Bacillati</taxon>
        <taxon>Actinomycetota</taxon>
        <taxon>Actinomycetes</taxon>
        <taxon>Pseudonocardiales</taxon>
        <taxon>Pseudonocardiaceae</taxon>
        <taxon>Actinokineospora</taxon>
    </lineage>
</organism>
<dbReference type="PANTHER" id="PTHR46082:SF6">
    <property type="entry name" value="AAA+ ATPASE DOMAIN-CONTAINING PROTEIN-RELATED"/>
    <property type="match status" value="1"/>
</dbReference>
<dbReference type="Gene3D" id="1.25.40.10">
    <property type="entry name" value="Tetratricopeptide repeat domain"/>
    <property type="match status" value="1"/>
</dbReference>
<dbReference type="Pfam" id="PF13374">
    <property type="entry name" value="TPR_10"/>
    <property type="match status" value="2"/>
</dbReference>
<dbReference type="Pfam" id="PF13424">
    <property type="entry name" value="TPR_12"/>
    <property type="match status" value="1"/>
</dbReference>
<protein>
    <submittedName>
        <fullName evidence="1">FxSxx-COOH system tetratricopeptide repeat protein</fullName>
    </submittedName>
</protein>
<sequence length="575" mass="62447">MGIPARSARFVGREALLDGLRPGVVALHGIAGVGKTAAAVEYAHRHGDEYDVAWWVPAESPELIPAHLAGLARALGVDADEHNLARLMGELRARDRWLLVFDNAEEPAALTPFLPGGRGHVIITSRNPDWGRLARPVAVGGFTRAESVAVLRERAPGLAGAERVAEALGDLPLAVDQAAALLSDTGWSAEQYLDLLGERARSVLGGASWAVAFDRLAEDDPAGLELLSILAWCAPDPVPVTLVTDNAALLPDPLAAVAADPLAFAATTARLRRRAMAEVTPDSVQLHRVPAALLRARADRASTCVRLLGASVPGNPWDNPQTWPLWRQFLPHVLAVVDHVSDDTADEWARLVDRAGSYLHTSGEPAKAVPLLEKVHADRVARHGPDDDRALNAANNLALSIDAADDPARARDLHQDTYDRRRRLFGDDDPRTLTSAANLALTLRGIGDYEGALALHQDTYARRRRLLGDDHPRTMTSANNLAYTLRAMNRLDEARALYEDTYARRSRTLGEDNPRTLVSAANLANVLRKQGDLERARRLYADTLARRRATLGEDHPDTRATVASLKVVEDDLRGR</sequence>
<dbReference type="EMBL" id="JBHTEY010000004">
    <property type="protein sequence ID" value="MFC7618643.1"/>
    <property type="molecule type" value="Genomic_DNA"/>
</dbReference>
<evidence type="ECO:0000313" key="2">
    <source>
        <dbReference type="EMBL" id="MFC7612426.1"/>
    </source>
</evidence>
<dbReference type="SUPFAM" id="SSF52540">
    <property type="entry name" value="P-loop containing nucleoside triphosphate hydrolases"/>
    <property type="match status" value="1"/>
</dbReference>
<evidence type="ECO:0000313" key="3">
    <source>
        <dbReference type="EMBL" id="MFC7618643.1"/>
    </source>
</evidence>
<evidence type="ECO:0000313" key="1">
    <source>
        <dbReference type="EMBL" id="MFC7612352.1"/>
    </source>
</evidence>
<accession>A0ABW2TF23</accession>
<dbReference type="EMBL" id="JBHTEY010000003">
    <property type="protein sequence ID" value="MFC7612426.1"/>
    <property type="molecule type" value="Genomic_DNA"/>
</dbReference>
<dbReference type="SUPFAM" id="SSF48452">
    <property type="entry name" value="TPR-like"/>
    <property type="match status" value="1"/>
</dbReference>
<reference evidence="1" key="1">
    <citation type="journal article" date="2014" name="Int. J. Syst. Evol. Microbiol.">
        <title>Complete genome of a new Firmicutes species belonging to the dominant human colonic microbiota ('Ruminococcus bicirculans') reveals two chromosomes and a selective capacity to utilize plant glucans.</title>
        <authorList>
            <consortium name="NISC Comparative Sequencing Program"/>
            <person name="Wegmann U."/>
            <person name="Louis P."/>
            <person name="Goesmann A."/>
            <person name="Henrissat B."/>
            <person name="Duncan S.H."/>
            <person name="Flint H.J."/>
        </authorList>
    </citation>
    <scope>NUCLEOTIDE SEQUENCE</scope>
    <source>
        <strain evidence="1">JCM 17695</strain>
    </source>
</reference>
<dbReference type="Proteomes" id="UP001596512">
    <property type="component" value="Unassembled WGS sequence"/>
</dbReference>
<dbReference type="NCBIfam" id="NF040586">
    <property type="entry name" value="FxSxx_TPR"/>
    <property type="match status" value="1"/>
</dbReference>
<evidence type="ECO:0000313" key="4">
    <source>
        <dbReference type="Proteomes" id="UP001596512"/>
    </source>
</evidence>
<name>A0ABW2TF23_9PSEU</name>
<dbReference type="InterPro" id="IPR053137">
    <property type="entry name" value="NLR-like"/>
</dbReference>
<dbReference type="InterPro" id="IPR011990">
    <property type="entry name" value="TPR-like_helical_dom_sf"/>
</dbReference>
<dbReference type="PANTHER" id="PTHR46082">
    <property type="entry name" value="ATP/GTP-BINDING PROTEIN-RELATED"/>
    <property type="match status" value="1"/>
</dbReference>
<dbReference type="Gene3D" id="3.40.50.300">
    <property type="entry name" value="P-loop containing nucleotide triphosphate hydrolases"/>
    <property type="match status" value="1"/>
</dbReference>
<dbReference type="InterPro" id="IPR027417">
    <property type="entry name" value="P-loop_NTPase"/>
</dbReference>
<dbReference type="EMBL" id="JBHTEY010000002">
    <property type="protein sequence ID" value="MFC7612352.1"/>
    <property type="molecule type" value="Genomic_DNA"/>
</dbReference>
<keyword evidence="4" id="KW-1185">Reference proteome</keyword>
<reference evidence="1" key="3">
    <citation type="submission" date="2024-09" db="EMBL/GenBank/DDBJ databases">
        <authorList>
            <person name="Sun Q."/>
            <person name="Mori K."/>
        </authorList>
    </citation>
    <scope>NUCLEOTIDE SEQUENCE</scope>
    <source>
        <strain evidence="1">JCM 17695</strain>
    </source>
</reference>
<reference evidence="4" key="2">
    <citation type="journal article" date="2019" name="Int. J. Syst. Evol. Microbiol.">
        <title>The Global Catalogue of Microorganisms (GCM) 10K type strain sequencing project: providing services to taxonomists for standard genome sequencing and annotation.</title>
        <authorList>
            <consortium name="The Broad Institute Genomics Platform"/>
            <consortium name="The Broad Institute Genome Sequencing Center for Infectious Disease"/>
            <person name="Wu L."/>
            <person name="Ma J."/>
        </authorList>
    </citation>
    <scope>NUCLEOTIDE SEQUENCE [LARGE SCALE GENOMIC DNA]</scope>
    <source>
        <strain evidence="4">JCM 17695</strain>
    </source>
</reference>
<proteinExistence type="predicted"/>